<gene>
    <name evidence="1" type="ORF">Hs20B_10600</name>
</gene>
<dbReference type="Proteomes" id="UP000475928">
    <property type="component" value="Unassembled WGS sequence"/>
</dbReference>
<proteinExistence type="predicted"/>
<reference evidence="1 2" key="1">
    <citation type="submission" date="2020-02" db="EMBL/GenBank/DDBJ databases">
        <title>Draft genome sequence of Lactococcus sp. Hs20B0-1.</title>
        <authorList>
            <person name="Noda S."/>
            <person name="Yuki M."/>
            <person name="Ohkuma M."/>
        </authorList>
    </citation>
    <scope>NUCLEOTIDE SEQUENCE [LARGE SCALE GENOMIC DNA]</scope>
    <source>
        <strain evidence="1 2">Hs20B0-1</strain>
    </source>
</reference>
<comment type="caution">
    <text evidence="1">The sequence shown here is derived from an EMBL/GenBank/DDBJ whole genome shotgun (WGS) entry which is preliminary data.</text>
</comment>
<keyword evidence="2" id="KW-1185">Reference proteome</keyword>
<dbReference type="EMBL" id="BLLH01000004">
    <property type="protein sequence ID" value="GFH40662.1"/>
    <property type="molecule type" value="Genomic_DNA"/>
</dbReference>
<evidence type="ECO:0000313" key="1">
    <source>
        <dbReference type="EMBL" id="GFH40662.1"/>
    </source>
</evidence>
<name>A0A6A0B605_9LACT</name>
<evidence type="ECO:0000313" key="2">
    <source>
        <dbReference type="Proteomes" id="UP000475928"/>
    </source>
</evidence>
<sequence>MTLINDGFVVSYDGTTYRLHNVQDGSIAYSLKATDIDTDDAKAMTVLVSSTGKTYYQAGIDTVSGLEAKFKVKTGKNLVAVHMVPVPKTTTEKKYPYLFPASKWKMTFTGSKPSWWTSALTTKVNKSFKAWKKVAYNFDLKGFLNYFKTLPSKAQKPTASDIKLLEQWATYKANPANADSKFATKNSVWAGDSIWNDAAQYLNDEFGVVYGQCPGPTAVRGLQLWESHLIKQPKIKLVVQLVKKSS</sequence>
<dbReference type="AlphaFoldDB" id="A0A6A0B605"/>
<dbReference type="RefSeq" id="WP_172356355.1">
    <property type="nucleotide sequence ID" value="NZ_BLLH01000004.1"/>
</dbReference>
<organism evidence="1 2">
    <name type="scientific">Pseudolactococcus insecticola</name>
    <dbReference type="NCBI Taxonomy" id="2709158"/>
    <lineage>
        <taxon>Bacteria</taxon>
        <taxon>Bacillati</taxon>
        <taxon>Bacillota</taxon>
        <taxon>Bacilli</taxon>
        <taxon>Lactobacillales</taxon>
        <taxon>Streptococcaceae</taxon>
        <taxon>Pseudolactococcus</taxon>
    </lineage>
</organism>
<protein>
    <submittedName>
        <fullName evidence="1">Uncharacterized protein</fullName>
    </submittedName>
</protein>
<accession>A0A6A0B605</accession>